<evidence type="ECO:0000313" key="3">
    <source>
        <dbReference type="Proteomes" id="UP000095230"/>
    </source>
</evidence>
<dbReference type="Proteomes" id="UP000095230">
    <property type="component" value="Unassembled WGS sequence"/>
</dbReference>
<evidence type="ECO:0008006" key="4">
    <source>
        <dbReference type="Google" id="ProtNLM"/>
    </source>
</evidence>
<dbReference type="AlphaFoldDB" id="A0A1E5J0M9"/>
<protein>
    <recommendedName>
        <fullName evidence="4">QueD-like protein</fullName>
    </recommendedName>
</protein>
<dbReference type="EMBL" id="MCBT01000001">
    <property type="protein sequence ID" value="OEG75768.1"/>
    <property type="molecule type" value="Genomic_DNA"/>
</dbReference>
<evidence type="ECO:0000313" key="2">
    <source>
        <dbReference type="EMBL" id="OEG75768.1"/>
    </source>
</evidence>
<proteinExistence type="predicted"/>
<dbReference type="RefSeq" id="WP_028765036.1">
    <property type="nucleotide sequence ID" value="NZ_MCBT01000001.1"/>
</dbReference>
<dbReference type="EMBL" id="MCBT01000048">
    <property type="protein sequence ID" value="OEG72237.1"/>
    <property type="molecule type" value="Genomic_DNA"/>
</dbReference>
<dbReference type="OrthoDB" id="7061360at2"/>
<gene>
    <name evidence="1" type="ORF">BEL05_04435</name>
    <name evidence="2" type="ORF">BEL05_16175</name>
</gene>
<sequence length="162" mass="17999">MQTTQVLLSEAHLGTKLNHAISGERRGEFGLLLAMLSADARDMAQFHLKGSDREIEQRLHEQFELPKSQPLLSDMSKEQVIDHSLVFQQQGLAAFHLSQCLQPEAVVTRGAVPIEVSQVLANCSLVSKAKYTGDLTDEDLSINTPHFVDQLVQQRLLAEIIV</sequence>
<name>A0A1E5J0M9_SHECO</name>
<reference evidence="2 3" key="1">
    <citation type="submission" date="2016-07" db="EMBL/GenBank/DDBJ databases">
        <title>Whole-genome of two Shewanella species isolated from a digestive organ of sea cucumber Apostichopus japonicus Selenka 1867.</title>
        <authorList>
            <person name="Hong H.-H."/>
            <person name="Choi H."/>
            <person name="Cheon S."/>
            <person name="Oh J.-S."/>
            <person name="Lee H.-G."/>
            <person name="Park C."/>
        </authorList>
    </citation>
    <scope>NUCLEOTIDE SEQUENCE [LARGE SCALE GENOMIC DNA]</scope>
    <source>
        <strain evidence="2 3">CSB03KR</strain>
    </source>
</reference>
<comment type="caution">
    <text evidence="2">The sequence shown here is derived from an EMBL/GenBank/DDBJ whole genome shotgun (WGS) entry which is preliminary data.</text>
</comment>
<evidence type="ECO:0000313" key="1">
    <source>
        <dbReference type="EMBL" id="OEG72237.1"/>
    </source>
</evidence>
<dbReference type="InterPro" id="IPR021879">
    <property type="entry name" value="VC2046_fam"/>
</dbReference>
<accession>A0A1E5J0M9</accession>
<organism evidence="2 3">
    <name type="scientific">Shewanella colwelliana</name>
    <name type="common">Alteromonas colwelliana</name>
    <dbReference type="NCBI Taxonomy" id="23"/>
    <lineage>
        <taxon>Bacteria</taxon>
        <taxon>Pseudomonadati</taxon>
        <taxon>Pseudomonadota</taxon>
        <taxon>Gammaproteobacteria</taxon>
        <taxon>Alteromonadales</taxon>
        <taxon>Shewanellaceae</taxon>
        <taxon>Shewanella</taxon>
    </lineage>
</organism>
<dbReference type="Pfam" id="PF11993">
    <property type="entry name" value="VC2046"/>
    <property type="match status" value="1"/>
</dbReference>